<dbReference type="PANTHER" id="PTHR15241:SF304">
    <property type="entry name" value="RRM DOMAIN-CONTAINING PROTEIN"/>
    <property type="match status" value="1"/>
</dbReference>
<dbReference type="WBParaSite" id="ALUE_0001614001-mRNA-1">
    <property type="protein sequence ID" value="ALUE_0001614001-mRNA-1"/>
    <property type="gene ID" value="ALUE_0001614001"/>
</dbReference>
<dbReference type="GO" id="GO:0003723">
    <property type="term" value="F:RNA binding"/>
    <property type="evidence" value="ECO:0007669"/>
    <property type="project" value="UniProtKB-UniRule"/>
</dbReference>
<dbReference type="SMART" id="SM00360">
    <property type="entry name" value="RRM"/>
    <property type="match status" value="1"/>
</dbReference>
<feature type="domain" description="RRM" evidence="2">
    <location>
        <begin position="24"/>
        <end position="96"/>
    </location>
</feature>
<dbReference type="InterPro" id="IPR012677">
    <property type="entry name" value="Nucleotide-bd_a/b_plait_sf"/>
</dbReference>
<keyword evidence="3" id="KW-1185">Reference proteome</keyword>
<accession>A0A0M3IDM8</accession>
<name>A0A0M3IDM8_ASCLU</name>
<protein>
    <submittedName>
        <fullName evidence="4">RRM domain-containing protein</fullName>
    </submittedName>
</protein>
<proteinExistence type="predicted"/>
<dbReference type="PANTHER" id="PTHR15241">
    <property type="entry name" value="TRANSFORMER-2-RELATED"/>
    <property type="match status" value="1"/>
</dbReference>
<dbReference type="SUPFAM" id="SSF54928">
    <property type="entry name" value="RNA-binding domain, RBD"/>
    <property type="match status" value="1"/>
</dbReference>
<dbReference type="Proteomes" id="UP000036681">
    <property type="component" value="Unplaced"/>
</dbReference>
<evidence type="ECO:0000259" key="2">
    <source>
        <dbReference type="PROSITE" id="PS50102"/>
    </source>
</evidence>
<dbReference type="InterPro" id="IPR000504">
    <property type="entry name" value="RRM_dom"/>
</dbReference>
<dbReference type="Pfam" id="PF00076">
    <property type="entry name" value="RRM_1"/>
    <property type="match status" value="1"/>
</dbReference>
<keyword evidence="1" id="KW-0694">RNA-binding</keyword>
<dbReference type="AlphaFoldDB" id="A0A0M3IDM8"/>
<dbReference type="Gene3D" id="3.30.70.330">
    <property type="match status" value="1"/>
</dbReference>
<sequence length="172" mass="19567">MKRSVLWLARAAINGLNEQQSINQTVYLTHVKWVTGKKQLEKYFSRFGPVKDVALFFDSESGLHRGFASLTFANAESAAAAVQQRPHVIDGDLVRGFIYFSFPINAELNLVKRMRLTTLAAIREALSTIITNNHTIHLSNLSWVTSKSKQVITTIHLVILRSDYLYYHPPFF</sequence>
<dbReference type="PROSITE" id="PS50102">
    <property type="entry name" value="RRM"/>
    <property type="match status" value="1"/>
</dbReference>
<organism evidence="3 4">
    <name type="scientific">Ascaris lumbricoides</name>
    <name type="common">Giant roundworm</name>
    <dbReference type="NCBI Taxonomy" id="6252"/>
    <lineage>
        <taxon>Eukaryota</taxon>
        <taxon>Metazoa</taxon>
        <taxon>Ecdysozoa</taxon>
        <taxon>Nematoda</taxon>
        <taxon>Chromadorea</taxon>
        <taxon>Rhabditida</taxon>
        <taxon>Spirurina</taxon>
        <taxon>Ascaridomorpha</taxon>
        <taxon>Ascaridoidea</taxon>
        <taxon>Ascarididae</taxon>
        <taxon>Ascaris</taxon>
    </lineage>
</organism>
<evidence type="ECO:0000313" key="4">
    <source>
        <dbReference type="WBParaSite" id="ALUE_0001614001-mRNA-1"/>
    </source>
</evidence>
<evidence type="ECO:0000256" key="1">
    <source>
        <dbReference type="PROSITE-ProRule" id="PRU00176"/>
    </source>
</evidence>
<evidence type="ECO:0000313" key="3">
    <source>
        <dbReference type="Proteomes" id="UP000036681"/>
    </source>
</evidence>
<reference evidence="4" key="1">
    <citation type="submission" date="2017-02" db="UniProtKB">
        <authorList>
            <consortium name="WormBaseParasite"/>
        </authorList>
    </citation>
    <scope>IDENTIFICATION</scope>
</reference>
<dbReference type="InterPro" id="IPR035979">
    <property type="entry name" value="RBD_domain_sf"/>
</dbReference>